<sequence length="61" mass="6762">MRGAVRAGRWATWARLHCVACCGTVRAGRDYIAIRGTVRAGRWAGGCIGLLLVRRRGCRKY</sequence>
<evidence type="ECO:0000313" key="2">
    <source>
        <dbReference type="EMBL" id="EEF41336.1"/>
    </source>
</evidence>
<feature type="chain" id="PRO_5002891183" evidence="1">
    <location>
        <begin position="28"/>
        <end position="61"/>
    </location>
</feature>
<dbReference type="InParanoid" id="B9S4Y3"/>
<organism evidence="2 3">
    <name type="scientific">Ricinus communis</name>
    <name type="common">Castor bean</name>
    <dbReference type="NCBI Taxonomy" id="3988"/>
    <lineage>
        <taxon>Eukaryota</taxon>
        <taxon>Viridiplantae</taxon>
        <taxon>Streptophyta</taxon>
        <taxon>Embryophyta</taxon>
        <taxon>Tracheophyta</taxon>
        <taxon>Spermatophyta</taxon>
        <taxon>Magnoliopsida</taxon>
        <taxon>eudicotyledons</taxon>
        <taxon>Gunneridae</taxon>
        <taxon>Pentapetalae</taxon>
        <taxon>rosids</taxon>
        <taxon>fabids</taxon>
        <taxon>Malpighiales</taxon>
        <taxon>Euphorbiaceae</taxon>
        <taxon>Acalyphoideae</taxon>
        <taxon>Acalypheae</taxon>
        <taxon>Ricinus</taxon>
    </lineage>
</organism>
<gene>
    <name evidence="2" type="ORF">RCOM_1392940</name>
</gene>
<evidence type="ECO:0000313" key="3">
    <source>
        <dbReference type="Proteomes" id="UP000008311"/>
    </source>
</evidence>
<accession>B9S4Y3</accession>
<dbReference type="AlphaFoldDB" id="B9S4Y3"/>
<keyword evidence="3" id="KW-1185">Reference proteome</keyword>
<reference evidence="3" key="1">
    <citation type="journal article" date="2010" name="Nat. Biotechnol.">
        <title>Draft genome sequence of the oilseed species Ricinus communis.</title>
        <authorList>
            <person name="Chan A.P."/>
            <person name="Crabtree J."/>
            <person name="Zhao Q."/>
            <person name="Lorenzi H."/>
            <person name="Orvis J."/>
            <person name="Puiu D."/>
            <person name="Melake-Berhan A."/>
            <person name="Jones K.M."/>
            <person name="Redman J."/>
            <person name="Chen G."/>
            <person name="Cahoon E.B."/>
            <person name="Gedil M."/>
            <person name="Stanke M."/>
            <person name="Haas B.J."/>
            <person name="Wortman J.R."/>
            <person name="Fraser-Liggett C.M."/>
            <person name="Ravel J."/>
            <person name="Rabinowicz P.D."/>
        </authorList>
    </citation>
    <scope>NUCLEOTIDE SEQUENCE [LARGE SCALE GENOMIC DNA]</scope>
    <source>
        <strain evidence="3">cv. Hale</strain>
    </source>
</reference>
<dbReference type="Proteomes" id="UP000008311">
    <property type="component" value="Unassembled WGS sequence"/>
</dbReference>
<feature type="signal peptide" evidence="1">
    <location>
        <begin position="1"/>
        <end position="27"/>
    </location>
</feature>
<protein>
    <submittedName>
        <fullName evidence="2">Uncharacterized protein</fullName>
    </submittedName>
</protein>
<name>B9S4Y3_RICCO</name>
<proteinExistence type="predicted"/>
<keyword evidence="1" id="KW-0732">Signal</keyword>
<dbReference type="EMBL" id="EQ973867">
    <property type="protein sequence ID" value="EEF41336.1"/>
    <property type="molecule type" value="Genomic_DNA"/>
</dbReference>
<evidence type="ECO:0000256" key="1">
    <source>
        <dbReference type="SAM" id="SignalP"/>
    </source>
</evidence>